<evidence type="ECO:0000256" key="1">
    <source>
        <dbReference type="ARBA" id="ARBA00005194"/>
    </source>
</evidence>
<feature type="active site" evidence="14">
    <location>
        <position position="111"/>
    </location>
</feature>
<comment type="domain">
    <text evidence="14">The last Arg residue of the ACP-binding site is essential for the weak association between ACP/AcpP and FabH.</text>
</comment>
<dbReference type="InterPro" id="IPR004655">
    <property type="entry name" value="FabH"/>
</dbReference>
<feature type="domain" description="Beta-ketoacyl-[acyl-carrier-protein] synthase III C-terminal" evidence="15">
    <location>
        <begin position="236"/>
        <end position="324"/>
    </location>
</feature>
<evidence type="ECO:0000256" key="10">
    <source>
        <dbReference type="ARBA" id="ARBA00051096"/>
    </source>
</evidence>
<feature type="region of interest" description="ACP-binding" evidence="14">
    <location>
        <begin position="252"/>
        <end position="256"/>
    </location>
</feature>
<comment type="catalytic activity">
    <reaction evidence="11">
        <text>(2S)-2-methylbutanoyl-CoA + malonyl-[ACP] + H(+) = (4S)-4-methyl-3-oxohexanoyl-[ACP] + CO2 + CoA</text>
        <dbReference type="Rhea" id="RHEA:42276"/>
        <dbReference type="Rhea" id="RHEA-COMP:9623"/>
        <dbReference type="Rhea" id="RHEA-COMP:17148"/>
        <dbReference type="ChEBI" id="CHEBI:15378"/>
        <dbReference type="ChEBI" id="CHEBI:16526"/>
        <dbReference type="ChEBI" id="CHEBI:57287"/>
        <dbReference type="ChEBI" id="CHEBI:78449"/>
        <dbReference type="ChEBI" id="CHEBI:88166"/>
        <dbReference type="ChEBI" id="CHEBI:167462"/>
        <dbReference type="EC" id="2.3.1.300"/>
    </reaction>
    <physiologicalReaction direction="left-to-right" evidence="11">
        <dbReference type="Rhea" id="RHEA:42277"/>
    </physiologicalReaction>
</comment>
<comment type="catalytic activity">
    <reaction evidence="13">
        <text>3-methylbutanoyl-CoA + malonyl-[ACP] + H(+) = 5-methyl-3-oxohexanoyl-[ACP] + CO2 + CoA</text>
        <dbReference type="Rhea" id="RHEA:42272"/>
        <dbReference type="Rhea" id="RHEA-COMP:9623"/>
        <dbReference type="Rhea" id="RHEA-COMP:9941"/>
        <dbReference type="ChEBI" id="CHEBI:15378"/>
        <dbReference type="ChEBI" id="CHEBI:16526"/>
        <dbReference type="ChEBI" id="CHEBI:57287"/>
        <dbReference type="ChEBI" id="CHEBI:57345"/>
        <dbReference type="ChEBI" id="CHEBI:78449"/>
        <dbReference type="ChEBI" id="CHEBI:78822"/>
        <dbReference type="EC" id="2.3.1.300"/>
    </reaction>
    <physiologicalReaction direction="left-to-right" evidence="13">
        <dbReference type="Rhea" id="RHEA:42273"/>
    </physiologicalReaction>
</comment>
<name>A0A2H5Y876_9CHLR</name>
<dbReference type="InterPro" id="IPR013751">
    <property type="entry name" value="ACP_syn_III_N"/>
</dbReference>
<dbReference type="GO" id="GO:0004315">
    <property type="term" value="F:3-oxoacyl-[acyl-carrier-protein] synthase activity"/>
    <property type="evidence" value="ECO:0007669"/>
    <property type="project" value="InterPro"/>
</dbReference>
<dbReference type="FunFam" id="3.40.47.10:FF:000004">
    <property type="entry name" value="3-oxoacyl-[acyl-carrier-protein] synthase 3"/>
    <property type="match status" value="1"/>
</dbReference>
<dbReference type="InterPro" id="IPR013747">
    <property type="entry name" value="ACP_syn_III_C"/>
</dbReference>
<dbReference type="PANTHER" id="PTHR34069:SF2">
    <property type="entry name" value="BETA-KETOACYL-[ACYL-CARRIER-PROTEIN] SYNTHASE III"/>
    <property type="match status" value="1"/>
</dbReference>
<dbReference type="Pfam" id="PF08545">
    <property type="entry name" value="ACP_syn_III"/>
    <property type="match status" value="1"/>
</dbReference>
<comment type="function">
    <text evidence="14">Catalyzes the condensation reaction of fatty acid synthesis by the addition to an acyl acceptor of two carbons from malonyl-ACP. Catalyzes the first condensation reaction which initiates fatty acid synthesis and may therefore play a role in governing the total rate of fatty acid production. Possesses both acetoacetyl-ACP synthase and acetyl transacylase activities. Its substrate specificity determines the biosynthesis of branched-chain and/or straight-chain of fatty acids.</text>
</comment>
<dbReference type="HAMAP" id="MF_01815">
    <property type="entry name" value="FabH"/>
    <property type="match status" value="1"/>
</dbReference>
<feature type="active site" evidence="14">
    <location>
        <position position="281"/>
    </location>
</feature>
<keyword evidence="6 14" id="KW-0276">Fatty acid metabolism</keyword>
<dbReference type="GO" id="GO:0033818">
    <property type="term" value="F:beta-ketoacyl-acyl-carrier-protein synthase III activity"/>
    <property type="evidence" value="ECO:0007669"/>
    <property type="project" value="UniProtKB-UniRule"/>
</dbReference>
<dbReference type="GO" id="GO:0005737">
    <property type="term" value="C:cytoplasm"/>
    <property type="evidence" value="ECO:0007669"/>
    <property type="project" value="UniProtKB-SubCell"/>
</dbReference>
<dbReference type="SUPFAM" id="SSF53901">
    <property type="entry name" value="Thiolase-like"/>
    <property type="match status" value="1"/>
</dbReference>
<feature type="domain" description="Beta-ketoacyl-[acyl-carrier-protein] synthase III N-terminal" evidence="16">
    <location>
        <begin position="107"/>
        <end position="183"/>
    </location>
</feature>
<dbReference type="CDD" id="cd00830">
    <property type="entry name" value="KAS_III"/>
    <property type="match status" value="1"/>
</dbReference>
<evidence type="ECO:0000256" key="6">
    <source>
        <dbReference type="ARBA" id="ARBA00022832"/>
    </source>
</evidence>
<dbReference type="PANTHER" id="PTHR34069">
    <property type="entry name" value="3-OXOACYL-[ACYL-CARRIER-PROTEIN] SYNTHASE 3"/>
    <property type="match status" value="1"/>
</dbReference>
<dbReference type="GO" id="GO:0006633">
    <property type="term" value="P:fatty acid biosynthetic process"/>
    <property type="evidence" value="ECO:0007669"/>
    <property type="project" value="UniProtKB-UniRule"/>
</dbReference>
<evidence type="ECO:0000313" key="17">
    <source>
        <dbReference type="EMBL" id="GBD09588.1"/>
    </source>
</evidence>
<dbReference type="GO" id="GO:0044550">
    <property type="term" value="P:secondary metabolite biosynthetic process"/>
    <property type="evidence" value="ECO:0007669"/>
    <property type="project" value="TreeGrafter"/>
</dbReference>
<evidence type="ECO:0000259" key="15">
    <source>
        <dbReference type="Pfam" id="PF08541"/>
    </source>
</evidence>
<keyword evidence="7 14" id="KW-0443">Lipid metabolism</keyword>
<sequence>MYSRIAGWGMAVPRRVLTSRELAQQLHTTEEWILTRTGIRERRIAEPGETMSDLSVAAAREAMARAGILPQDLDLIIVATSSPDYVIPPVSSIIQHKLNARCGAFTLGAGCTGFMYGMAVAHAFIAAGLMRNILVIGAEILSRNIDWTDRNTAVLFGDGAGAMVLQASELPTGLLSFVLGSDGSGAEHLIVPGISTNAVITEETIRRKGHLLRMNGREVFRFATRVLGKVAIEAIARSGLAPDEIDLMIPHQANERIIEAACRELGFPMEKVFLNLDRYGNTSAASIPIAFAEAMAQGRIREGDHLLLIGFGAGLTWAGAVVRYGVRPEDRPIAVENWPMRLPVSLPDLNRLEPVRQAKVMALRARRQILQTAMSLLLPFYARARRRR</sequence>
<reference evidence="18" key="1">
    <citation type="submission" date="2017-09" db="EMBL/GenBank/DDBJ databases">
        <title>Metaegenomics of thermophilic ammonia-oxidizing enrichment culture.</title>
        <authorList>
            <person name="Kato S."/>
            <person name="Suzuki K."/>
        </authorList>
    </citation>
    <scope>NUCLEOTIDE SEQUENCE [LARGE SCALE GENOMIC DNA]</scope>
</reference>
<dbReference type="EC" id="2.3.1.180" evidence="14"/>
<evidence type="ECO:0000256" key="2">
    <source>
        <dbReference type="ARBA" id="ARBA00008642"/>
    </source>
</evidence>
<accession>A0A2H5Y876</accession>
<dbReference type="Gene3D" id="3.40.47.10">
    <property type="match status" value="1"/>
</dbReference>
<gene>
    <name evidence="17" type="primary">fabH_3</name>
    <name evidence="14" type="synonym">fabH</name>
    <name evidence="17" type="ORF">HRbin22_01845</name>
</gene>
<evidence type="ECO:0000256" key="8">
    <source>
        <dbReference type="ARBA" id="ARBA00023160"/>
    </source>
</evidence>
<evidence type="ECO:0000256" key="14">
    <source>
        <dbReference type="HAMAP-Rule" id="MF_01815"/>
    </source>
</evidence>
<evidence type="ECO:0000256" key="11">
    <source>
        <dbReference type="ARBA" id="ARBA00052407"/>
    </source>
</evidence>
<evidence type="ECO:0000256" key="5">
    <source>
        <dbReference type="ARBA" id="ARBA00022679"/>
    </source>
</evidence>
<protein>
    <recommendedName>
        <fullName evidence="14">Beta-ketoacyl-[acyl-carrier-protein] synthase III</fullName>
        <shortName evidence="14">Beta-ketoacyl-ACP synthase III</shortName>
        <shortName evidence="14">KAS III</shortName>
        <ecNumber evidence="14">2.3.1.180</ecNumber>
    </recommendedName>
    <alternativeName>
        <fullName evidence="14">3-oxoacyl-[acyl-carrier-protein] synthase 3</fullName>
    </alternativeName>
    <alternativeName>
        <fullName evidence="14">3-oxoacyl-[acyl-carrier-protein] synthase III</fullName>
    </alternativeName>
</protein>
<evidence type="ECO:0000256" key="9">
    <source>
        <dbReference type="ARBA" id="ARBA00023315"/>
    </source>
</evidence>
<comment type="similarity">
    <text evidence="2 14">Belongs to the thiolase-like superfamily. FabH family.</text>
</comment>
<dbReference type="NCBIfam" id="NF006829">
    <property type="entry name" value="PRK09352.1"/>
    <property type="match status" value="1"/>
</dbReference>
<dbReference type="UniPathway" id="UPA00094"/>
<comment type="subunit">
    <text evidence="14">Homodimer.</text>
</comment>
<feature type="active site" evidence="14">
    <location>
        <position position="251"/>
    </location>
</feature>
<keyword evidence="8 14" id="KW-0275">Fatty acid biosynthesis</keyword>
<keyword evidence="9 14" id="KW-0012">Acyltransferase</keyword>
<evidence type="ECO:0000256" key="7">
    <source>
        <dbReference type="ARBA" id="ARBA00023098"/>
    </source>
</evidence>
<dbReference type="EMBL" id="BEHY01000052">
    <property type="protein sequence ID" value="GBD09588.1"/>
    <property type="molecule type" value="Genomic_DNA"/>
</dbReference>
<comment type="catalytic activity">
    <reaction evidence="12">
        <text>2-methylpropanoyl-CoA + malonyl-[ACP] + H(+) = 4-methyl-3-oxopentanoyl-[ACP] + CO2 + CoA</text>
        <dbReference type="Rhea" id="RHEA:42268"/>
        <dbReference type="Rhea" id="RHEA-COMP:9623"/>
        <dbReference type="Rhea" id="RHEA-COMP:9940"/>
        <dbReference type="ChEBI" id="CHEBI:15378"/>
        <dbReference type="ChEBI" id="CHEBI:16526"/>
        <dbReference type="ChEBI" id="CHEBI:57287"/>
        <dbReference type="ChEBI" id="CHEBI:57338"/>
        <dbReference type="ChEBI" id="CHEBI:78449"/>
        <dbReference type="ChEBI" id="CHEBI:78820"/>
        <dbReference type="EC" id="2.3.1.300"/>
    </reaction>
    <physiologicalReaction direction="left-to-right" evidence="12">
        <dbReference type="Rhea" id="RHEA:42269"/>
    </physiologicalReaction>
</comment>
<keyword evidence="3 14" id="KW-0963">Cytoplasm</keyword>
<evidence type="ECO:0000313" key="18">
    <source>
        <dbReference type="Proteomes" id="UP000236642"/>
    </source>
</evidence>
<dbReference type="Pfam" id="PF08541">
    <property type="entry name" value="ACP_syn_III_C"/>
    <property type="match status" value="1"/>
</dbReference>
<evidence type="ECO:0000259" key="16">
    <source>
        <dbReference type="Pfam" id="PF08545"/>
    </source>
</evidence>
<dbReference type="Proteomes" id="UP000236642">
    <property type="component" value="Unassembled WGS sequence"/>
</dbReference>
<comment type="subcellular location">
    <subcellularLocation>
        <location evidence="14">Cytoplasm</location>
    </subcellularLocation>
</comment>
<keyword evidence="4 14" id="KW-0444">Lipid biosynthesis</keyword>
<comment type="catalytic activity">
    <reaction evidence="10">
        <text>malonyl-[ACP] + acetyl-CoA + H(+) = 3-oxobutanoyl-[ACP] + CO2 + CoA</text>
        <dbReference type="Rhea" id="RHEA:12080"/>
        <dbReference type="Rhea" id="RHEA-COMP:9623"/>
        <dbReference type="Rhea" id="RHEA-COMP:9625"/>
        <dbReference type="ChEBI" id="CHEBI:15378"/>
        <dbReference type="ChEBI" id="CHEBI:16526"/>
        <dbReference type="ChEBI" id="CHEBI:57287"/>
        <dbReference type="ChEBI" id="CHEBI:57288"/>
        <dbReference type="ChEBI" id="CHEBI:78449"/>
        <dbReference type="ChEBI" id="CHEBI:78450"/>
        <dbReference type="EC" id="2.3.1.180"/>
    </reaction>
    <physiologicalReaction direction="left-to-right" evidence="10">
        <dbReference type="Rhea" id="RHEA:12081"/>
    </physiologicalReaction>
</comment>
<organism evidence="17 18">
    <name type="scientific">Candidatus Thermoflexus japonica</name>
    <dbReference type="NCBI Taxonomy" id="2035417"/>
    <lineage>
        <taxon>Bacteria</taxon>
        <taxon>Bacillati</taxon>
        <taxon>Chloroflexota</taxon>
        <taxon>Thermoflexia</taxon>
        <taxon>Thermoflexales</taxon>
        <taxon>Thermoflexaceae</taxon>
        <taxon>Thermoflexus</taxon>
    </lineage>
</organism>
<keyword evidence="5 14" id="KW-0808">Transferase</keyword>
<comment type="caution">
    <text evidence="17">The sequence shown here is derived from an EMBL/GenBank/DDBJ whole genome shotgun (WGS) entry which is preliminary data.</text>
</comment>
<proteinExistence type="inferred from homology"/>
<dbReference type="InterPro" id="IPR016039">
    <property type="entry name" value="Thiolase-like"/>
</dbReference>
<comment type="pathway">
    <text evidence="1 14">Lipid metabolism; fatty acid biosynthesis.</text>
</comment>
<evidence type="ECO:0000256" key="13">
    <source>
        <dbReference type="ARBA" id="ARBA00052985"/>
    </source>
</evidence>
<keyword evidence="14" id="KW-0511">Multifunctional enzyme</keyword>
<dbReference type="AlphaFoldDB" id="A0A2H5Y876"/>
<evidence type="ECO:0000256" key="3">
    <source>
        <dbReference type="ARBA" id="ARBA00022490"/>
    </source>
</evidence>
<evidence type="ECO:0000256" key="12">
    <source>
        <dbReference type="ARBA" id="ARBA00052467"/>
    </source>
</evidence>
<evidence type="ECO:0000256" key="4">
    <source>
        <dbReference type="ARBA" id="ARBA00022516"/>
    </source>
</evidence>
<dbReference type="NCBIfam" id="TIGR00747">
    <property type="entry name" value="fabH"/>
    <property type="match status" value="1"/>
</dbReference>